<dbReference type="GO" id="GO:0003824">
    <property type="term" value="F:catalytic activity"/>
    <property type="evidence" value="ECO:0007669"/>
    <property type="project" value="InterPro"/>
</dbReference>
<evidence type="ECO:0000313" key="4">
    <source>
        <dbReference type="Proteomes" id="UP001174909"/>
    </source>
</evidence>
<dbReference type="Pfam" id="PF01425">
    <property type="entry name" value="Amidase"/>
    <property type="match status" value="1"/>
</dbReference>
<organism evidence="3 4">
    <name type="scientific">Geodia barretti</name>
    <name type="common">Barrett's horny sponge</name>
    <dbReference type="NCBI Taxonomy" id="519541"/>
    <lineage>
        <taxon>Eukaryota</taxon>
        <taxon>Metazoa</taxon>
        <taxon>Porifera</taxon>
        <taxon>Demospongiae</taxon>
        <taxon>Heteroscleromorpha</taxon>
        <taxon>Tetractinellida</taxon>
        <taxon>Astrophorina</taxon>
        <taxon>Geodiidae</taxon>
        <taxon>Geodia</taxon>
    </lineage>
</organism>
<proteinExistence type="inferred from homology"/>
<dbReference type="Gene3D" id="3.90.1300.10">
    <property type="entry name" value="Amidase signature (AS) domain"/>
    <property type="match status" value="1"/>
</dbReference>
<dbReference type="PANTHER" id="PTHR11895">
    <property type="entry name" value="TRANSAMIDASE"/>
    <property type="match status" value="1"/>
</dbReference>
<dbReference type="InterPro" id="IPR036928">
    <property type="entry name" value="AS_sf"/>
</dbReference>
<keyword evidence="4" id="KW-1185">Reference proteome</keyword>
<dbReference type="AlphaFoldDB" id="A0AA35TI26"/>
<reference evidence="3" key="1">
    <citation type="submission" date="2023-03" db="EMBL/GenBank/DDBJ databases">
        <authorList>
            <person name="Steffen K."/>
            <person name="Cardenas P."/>
        </authorList>
    </citation>
    <scope>NUCLEOTIDE SEQUENCE</scope>
</reference>
<dbReference type="PROSITE" id="PS00571">
    <property type="entry name" value="AMIDASES"/>
    <property type="match status" value="1"/>
</dbReference>
<comment type="caution">
    <text evidence="3">The sequence shown here is derived from an EMBL/GenBank/DDBJ whole genome shotgun (WGS) entry which is preliminary data.</text>
</comment>
<dbReference type="InterPro" id="IPR020556">
    <property type="entry name" value="Amidase_CS"/>
</dbReference>
<dbReference type="InterPro" id="IPR000120">
    <property type="entry name" value="Amidase"/>
</dbReference>
<comment type="similarity">
    <text evidence="1">Belongs to the amidase family.</text>
</comment>
<dbReference type="EMBL" id="CASHTH010003626">
    <property type="protein sequence ID" value="CAI8047331.1"/>
    <property type="molecule type" value="Genomic_DNA"/>
</dbReference>
<dbReference type="SUPFAM" id="SSF75304">
    <property type="entry name" value="Amidase signature (AS) enzymes"/>
    <property type="match status" value="1"/>
</dbReference>
<dbReference type="Proteomes" id="UP001174909">
    <property type="component" value="Unassembled WGS sequence"/>
</dbReference>
<name>A0AA35TI26_GEOBA</name>
<evidence type="ECO:0000313" key="3">
    <source>
        <dbReference type="EMBL" id="CAI8047331.1"/>
    </source>
</evidence>
<evidence type="ECO:0000256" key="1">
    <source>
        <dbReference type="ARBA" id="ARBA00009199"/>
    </source>
</evidence>
<dbReference type="PANTHER" id="PTHR11895:SF7">
    <property type="entry name" value="GLUTAMYL-TRNA(GLN) AMIDOTRANSFERASE SUBUNIT A, MITOCHONDRIAL"/>
    <property type="match status" value="1"/>
</dbReference>
<sequence>MSFAYMTALELKGLLAERSISPVELVEDTLSRQDALEPQINAFVNRTPEQALAAAREAERAIAAGEGGAIAGLPVSVKDLVPVAGVPWTFGSRPFADNVVDFDAPSVERIRQAGGCIIGKSTTSEFGCKAVCDSPLSGITRNPWDLTKTSGGSSGGAGASVAAGLTPFALGTDGGGSVRIPSALCGLFGIKAQFGRVPIFPVSAAPTLAHVGSIARTVRDAALLLGVMAGHDRRDAFGVAEPTPDFLAACDAGAEGLRIAWSPTLGYAQPEPEVAALVRGCRQALRGAGLHRRAGRGRPRHDPVELWMAEFYGGIGTKLKDLMAERPDELDPAVVATLSAGLDRSMVEFFTQVFARYEFREQMRQLFERYDLLLSPTLPCAAFDVGHDTPPGLGARNIVSWVYYTYPFNLTGQPAASIPAGFTASGLPVGLQMVAGINREVDILRAAAAFEEAAPWADRRPPLA</sequence>
<evidence type="ECO:0000259" key="2">
    <source>
        <dbReference type="Pfam" id="PF01425"/>
    </source>
</evidence>
<feature type="domain" description="Amidase" evidence="2">
    <location>
        <begin position="24"/>
        <end position="443"/>
    </location>
</feature>
<accession>A0AA35TI26</accession>
<dbReference type="InterPro" id="IPR023631">
    <property type="entry name" value="Amidase_dom"/>
</dbReference>
<gene>
    <name evidence="3" type="ORF">GBAR_LOCUS26151</name>
</gene>
<protein>
    <submittedName>
        <fullName evidence="3">Amidase AF_1954</fullName>
    </submittedName>
</protein>